<keyword evidence="3" id="KW-1185">Reference proteome</keyword>
<proteinExistence type="predicted"/>
<protein>
    <submittedName>
        <fullName evidence="2">Uncharacterized protein</fullName>
    </submittedName>
</protein>
<evidence type="ECO:0000313" key="3">
    <source>
        <dbReference type="Proteomes" id="UP001153555"/>
    </source>
</evidence>
<feature type="compositionally biased region" description="Basic and acidic residues" evidence="1">
    <location>
        <begin position="16"/>
        <end position="25"/>
    </location>
</feature>
<evidence type="ECO:0000256" key="1">
    <source>
        <dbReference type="SAM" id="MobiDB-lite"/>
    </source>
</evidence>
<evidence type="ECO:0000313" key="2">
    <source>
        <dbReference type="EMBL" id="CAA0819587.1"/>
    </source>
</evidence>
<name>A0A9N7N3E2_STRHE</name>
<feature type="non-terminal residue" evidence="2">
    <location>
        <position position="115"/>
    </location>
</feature>
<dbReference type="Proteomes" id="UP001153555">
    <property type="component" value="Unassembled WGS sequence"/>
</dbReference>
<dbReference type="AlphaFoldDB" id="A0A9N7N3E2"/>
<feature type="region of interest" description="Disordered" evidence="1">
    <location>
        <begin position="1"/>
        <end position="59"/>
    </location>
</feature>
<comment type="caution">
    <text evidence="2">The sequence shown here is derived from an EMBL/GenBank/DDBJ whole genome shotgun (WGS) entry which is preliminary data.</text>
</comment>
<gene>
    <name evidence="2" type="ORF">SHERM_17962</name>
</gene>
<sequence length="115" mass="12487">TKPWSSFSTRPLARGPGKEEVEQKSRTSPCAKEVQSTRSPTEAAQYVCGPSQEKKKSGGLCGCPRLSPRGLIAPSAVSPRQTDQARAHLLAWHRCSRVAQCRCARPRCTPSSPAR</sequence>
<organism evidence="2 3">
    <name type="scientific">Striga hermonthica</name>
    <name type="common">Purple witchweed</name>
    <name type="synonym">Buchnera hermonthica</name>
    <dbReference type="NCBI Taxonomy" id="68872"/>
    <lineage>
        <taxon>Eukaryota</taxon>
        <taxon>Viridiplantae</taxon>
        <taxon>Streptophyta</taxon>
        <taxon>Embryophyta</taxon>
        <taxon>Tracheophyta</taxon>
        <taxon>Spermatophyta</taxon>
        <taxon>Magnoliopsida</taxon>
        <taxon>eudicotyledons</taxon>
        <taxon>Gunneridae</taxon>
        <taxon>Pentapetalae</taxon>
        <taxon>asterids</taxon>
        <taxon>lamiids</taxon>
        <taxon>Lamiales</taxon>
        <taxon>Orobanchaceae</taxon>
        <taxon>Buchnereae</taxon>
        <taxon>Striga</taxon>
    </lineage>
</organism>
<feature type="non-terminal residue" evidence="2">
    <location>
        <position position="1"/>
    </location>
</feature>
<dbReference type="EMBL" id="CACSLK010019251">
    <property type="protein sequence ID" value="CAA0819587.1"/>
    <property type="molecule type" value="Genomic_DNA"/>
</dbReference>
<reference evidence="2" key="1">
    <citation type="submission" date="2019-12" db="EMBL/GenBank/DDBJ databases">
        <authorList>
            <person name="Scholes J."/>
        </authorList>
    </citation>
    <scope>NUCLEOTIDE SEQUENCE</scope>
</reference>
<accession>A0A9N7N3E2</accession>